<feature type="compositionally biased region" description="Polar residues" evidence="1">
    <location>
        <begin position="14"/>
        <end position="27"/>
    </location>
</feature>
<evidence type="ECO:0000313" key="2">
    <source>
        <dbReference type="EMBL" id="TNN49397.1"/>
    </source>
</evidence>
<dbReference type="AlphaFoldDB" id="A0A4Z2G763"/>
<accession>A0A4Z2G763</accession>
<comment type="caution">
    <text evidence="2">The sequence shown here is derived from an EMBL/GenBank/DDBJ whole genome shotgun (WGS) entry which is preliminary data.</text>
</comment>
<gene>
    <name evidence="2" type="ORF">EYF80_040409</name>
</gene>
<evidence type="ECO:0000313" key="3">
    <source>
        <dbReference type="Proteomes" id="UP000314294"/>
    </source>
</evidence>
<evidence type="ECO:0000256" key="1">
    <source>
        <dbReference type="SAM" id="MobiDB-lite"/>
    </source>
</evidence>
<sequence>MSPVPPQFCRDPGHTQSDLLQQRSPTPHQRWKLLRQKETSRYSRDLIRCCLRSPASSQSLKLHYNSMEMGTGAQLYNERSRRDAADRFTGLSGGGGPNERRQQRQQAELASHSGTSVELPFEVG</sequence>
<name>A0A4Z2G763_9TELE</name>
<reference evidence="2 3" key="1">
    <citation type="submission" date="2019-03" db="EMBL/GenBank/DDBJ databases">
        <title>First draft genome of Liparis tanakae, snailfish: a comprehensive survey of snailfish specific genes.</title>
        <authorList>
            <person name="Kim W."/>
            <person name="Song I."/>
            <person name="Jeong J.-H."/>
            <person name="Kim D."/>
            <person name="Kim S."/>
            <person name="Ryu S."/>
            <person name="Song J.Y."/>
            <person name="Lee S.K."/>
        </authorList>
    </citation>
    <scope>NUCLEOTIDE SEQUENCE [LARGE SCALE GENOMIC DNA]</scope>
    <source>
        <tissue evidence="2">Muscle</tissue>
    </source>
</reference>
<organism evidence="2 3">
    <name type="scientific">Liparis tanakae</name>
    <name type="common">Tanaka's snailfish</name>
    <dbReference type="NCBI Taxonomy" id="230148"/>
    <lineage>
        <taxon>Eukaryota</taxon>
        <taxon>Metazoa</taxon>
        <taxon>Chordata</taxon>
        <taxon>Craniata</taxon>
        <taxon>Vertebrata</taxon>
        <taxon>Euteleostomi</taxon>
        <taxon>Actinopterygii</taxon>
        <taxon>Neopterygii</taxon>
        <taxon>Teleostei</taxon>
        <taxon>Neoteleostei</taxon>
        <taxon>Acanthomorphata</taxon>
        <taxon>Eupercaria</taxon>
        <taxon>Perciformes</taxon>
        <taxon>Cottioidei</taxon>
        <taxon>Cottales</taxon>
        <taxon>Liparidae</taxon>
        <taxon>Liparis</taxon>
    </lineage>
</organism>
<proteinExistence type="predicted"/>
<protein>
    <submittedName>
        <fullName evidence="2">Uncharacterized protein</fullName>
    </submittedName>
</protein>
<feature type="region of interest" description="Disordered" evidence="1">
    <location>
        <begin position="73"/>
        <end position="124"/>
    </location>
</feature>
<dbReference type="EMBL" id="SRLO01000658">
    <property type="protein sequence ID" value="TNN49397.1"/>
    <property type="molecule type" value="Genomic_DNA"/>
</dbReference>
<feature type="region of interest" description="Disordered" evidence="1">
    <location>
        <begin position="1"/>
        <end position="40"/>
    </location>
</feature>
<keyword evidence="3" id="KW-1185">Reference proteome</keyword>
<dbReference type="Proteomes" id="UP000314294">
    <property type="component" value="Unassembled WGS sequence"/>
</dbReference>